<name>A0A9W6YAV4_9STRA</name>
<sequence>MQFPNQRVVHDFTSMNDSLKVAGSTVGSMKLEPEFLQHLLPPNLRQQLDDHVTAGYFSMPLGASSMTTLECQPLPRIVDDGSDDDADASLCVLSATEFETKVKAKAVAELYHVTVKTSPKVKIVSSQLQVVLEEFVDVFPADLPPGFPPNRSIEHDVVLKPGATPNNRAPFRLSKVEQGAVDLFVAELLKKNWIEVSDSP</sequence>
<dbReference type="EMBL" id="BSXT01006056">
    <property type="protein sequence ID" value="GMF61860.1"/>
    <property type="molecule type" value="Genomic_DNA"/>
</dbReference>
<gene>
    <name evidence="1" type="ORF">Pfra01_002694700</name>
</gene>
<comment type="caution">
    <text evidence="1">The sequence shown here is derived from an EMBL/GenBank/DDBJ whole genome shotgun (WGS) entry which is preliminary data.</text>
</comment>
<reference evidence="1" key="1">
    <citation type="submission" date="2023-04" db="EMBL/GenBank/DDBJ databases">
        <title>Phytophthora fragariaefolia NBRC 109709.</title>
        <authorList>
            <person name="Ichikawa N."/>
            <person name="Sato H."/>
            <person name="Tonouchi N."/>
        </authorList>
    </citation>
    <scope>NUCLEOTIDE SEQUENCE</scope>
    <source>
        <strain evidence="1">NBRC 109709</strain>
    </source>
</reference>
<dbReference type="SUPFAM" id="SSF56672">
    <property type="entry name" value="DNA/RNA polymerases"/>
    <property type="match status" value="1"/>
</dbReference>
<dbReference type="InterPro" id="IPR043502">
    <property type="entry name" value="DNA/RNA_pol_sf"/>
</dbReference>
<dbReference type="AlphaFoldDB" id="A0A9W6YAV4"/>
<dbReference type="OrthoDB" id="122269at2759"/>
<evidence type="ECO:0000313" key="1">
    <source>
        <dbReference type="EMBL" id="GMF61860.1"/>
    </source>
</evidence>
<dbReference type="Gene3D" id="3.10.10.10">
    <property type="entry name" value="HIV Type 1 Reverse Transcriptase, subunit A, domain 1"/>
    <property type="match status" value="1"/>
</dbReference>
<keyword evidence="2" id="KW-1185">Reference proteome</keyword>
<protein>
    <submittedName>
        <fullName evidence="1">Unnamed protein product</fullName>
    </submittedName>
</protein>
<dbReference type="Proteomes" id="UP001165121">
    <property type="component" value="Unassembled WGS sequence"/>
</dbReference>
<proteinExistence type="predicted"/>
<organism evidence="1 2">
    <name type="scientific">Phytophthora fragariaefolia</name>
    <dbReference type="NCBI Taxonomy" id="1490495"/>
    <lineage>
        <taxon>Eukaryota</taxon>
        <taxon>Sar</taxon>
        <taxon>Stramenopiles</taxon>
        <taxon>Oomycota</taxon>
        <taxon>Peronosporomycetes</taxon>
        <taxon>Peronosporales</taxon>
        <taxon>Peronosporaceae</taxon>
        <taxon>Phytophthora</taxon>
    </lineage>
</organism>
<accession>A0A9W6YAV4</accession>
<evidence type="ECO:0000313" key="2">
    <source>
        <dbReference type="Proteomes" id="UP001165121"/>
    </source>
</evidence>